<dbReference type="EMBL" id="OE000189">
    <property type="protein sequence ID" value="CAD7452821.1"/>
    <property type="molecule type" value="Genomic_DNA"/>
</dbReference>
<name>A0A7R9FI27_9NEOP</name>
<protein>
    <submittedName>
        <fullName evidence="1">Uncharacterized protein</fullName>
    </submittedName>
</protein>
<sequence length="288" mass="31782">MVEHEEVLATEHEVWSGPGSKKGDWRDVCKCGGKIQGPTEQSHGFPDDISTYGLVSGLWMSSFSLGAFIGPSVGGLLYDLVEFRMGTLFVIVIHILVVAHRPTSERGTTVLNTLHCCLALSNGRKWEFSLVLENVKRQWPPSEPIGIGVLIGAEYSGELITDGSENRKCGVAQAVERMCVLAFCFVCLEKRPSTTVNQERSVVEEAKAMLQFDDVDNKMLGPESKPKILITTISNNNEIFEKMSPSNDMKFVQLEISQKENKKTSKVSIEGSEKEPMINVVTGDILDD</sequence>
<dbReference type="AlphaFoldDB" id="A0A7R9FI27"/>
<reference evidence="1" key="1">
    <citation type="submission" date="2020-11" db="EMBL/GenBank/DDBJ databases">
        <authorList>
            <person name="Tran Van P."/>
        </authorList>
    </citation>
    <scope>NUCLEOTIDE SEQUENCE</scope>
</reference>
<dbReference type="SUPFAM" id="SSF103473">
    <property type="entry name" value="MFS general substrate transporter"/>
    <property type="match status" value="1"/>
</dbReference>
<organism evidence="1">
    <name type="scientific">Timema tahoe</name>
    <dbReference type="NCBI Taxonomy" id="61484"/>
    <lineage>
        <taxon>Eukaryota</taxon>
        <taxon>Metazoa</taxon>
        <taxon>Ecdysozoa</taxon>
        <taxon>Arthropoda</taxon>
        <taxon>Hexapoda</taxon>
        <taxon>Insecta</taxon>
        <taxon>Pterygota</taxon>
        <taxon>Neoptera</taxon>
        <taxon>Polyneoptera</taxon>
        <taxon>Phasmatodea</taxon>
        <taxon>Timematodea</taxon>
        <taxon>Timematoidea</taxon>
        <taxon>Timematidae</taxon>
        <taxon>Timema</taxon>
    </lineage>
</organism>
<proteinExistence type="predicted"/>
<dbReference type="InterPro" id="IPR036259">
    <property type="entry name" value="MFS_trans_sf"/>
</dbReference>
<gene>
    <name evidence="1" type="ORF">TTEB3V08_LOCUS985</name>
</gene>
<accession>A0A7R9FI27</accession>
<evidence type="ECO:0000313" key="1">
    <source>
        <dbReference type="EMBL" id="CAD7452821.1"/>
    </source>
</evidence>